<name>A0ABY9CE41_VITVI</name>
<evidence type="ECO:0000256" key="1">
    <source>
        <dbReference type="ARBA" id="ARBA00023012"/>
    </source>
</evidence>
<organism evidence="7 8">
    <name type="scientific">Vitis vinifera</name>
    <name type="common">Grape</name>
    <dbReference type="NCBI Taxonomy" id="29760"/>
    <lineage>
        <taxon>Eukaryota</taxon>
        <taxon>Viridiplantae</taxon>
        <taxon>Streptophyta</taxon>
        <taxon>Embryophyta</taxon>
        <taxon>Tracheophyta</taxon>
        <taxon>Spermatophyta</taxon>
        <taxon>Magnoliopsida</taxon>
        <taxon>eudicotyledons</taxon>
        <taxon>Gunneridae</taxon>
        <taxon>Pentapetalae</taxon>
        <taxon>rosids</taxon>
        <taxon>Vitales</taxon>
        <taxon>Vitaceae</taxon>
        <taxon>Viteae</taxon>
        <taxon>Vitis</taxon>
    </lineage>
</organism>
<gene>
    <name evidence="7" type="ORF">VitviT2T_012208</name>
</gene>
<dbReference type="PANTHER" id="PTHR43874:SF195">
    <property type="entry name" value="TWO-COMPONENT RESPONSE REGULATOR-LIKE PRR37 ISOFORM X1"/>
    <property type="match status" value="1"/>
</dbReference>
<feature type="region of interest" description="Disordered" evidence="5">
    <location>
        <begin position="1"/>
        <end position="44"/>
    </location>
</feature>
<reference evidence="7 8" key="1">
    <citation type="journal article" date="2023" name="Hortic Res">
        <title>The complete reference genome for grapevine (Vitis vinifera L.) genetics and breeding.</title>
        <authorList>
            <person name="Shi X."/>
            <person name="Cao S."/>
            <person name="Wang X."/>
            <person name="Huang S."/>
            <person name="Wang Y."/>
            <person name="Liu Z."/>
            <person name="Liu W."/>
            <person name="Leng X."/>
            <person name="Peng Y."/>
            <person name="Wang N."/>
            <person name="Wang Y."/>
            <person name="Ma Z."/>
            <person name="Xu X."/>
            <person name="Zhang F."/>
            <person name="Xue H."/>
            <person name="Zhong H."/>
            <person name="Wang Y."/>
            <person name="Zhang K."/>
            <person name="Velt A."/>
            <person name="Avia K."/>
            <person name="Holtgrawe D."/>
            <person name="Grimplet J."/>
            <person name="Matus J.T."/>
            <person name="Ware D."/>
            <person name="Wu X."/>
            <person name="Wang H."/>
            <person name="Liu C."/>
            <person name="Fang Y."/>
            <person name="Rustenholz C."/>
            <person name="Cheng Z."/>
            <person name="Xiao H."/>
            <person name="Zhou Y."/>
        </authorList>
    </citation>
    <scope>NUCLEOTIDE SEQUENCE [LARGE SCALE GENOMIC DNA]</scope>
    <source>
        <strain evidence="8">cv. Pinot noir / PN40024</strain>
        <tissue evidence="7">Leaf</tissue>
    </source>
</reference>
<evidence type="ECO:0000259" key="6">
    <source>
        <dbReference type="PROSITE" id="PS50110"/>
    </source>
</evidence>
<feature type="domain" description="Response regulatory" evidence="6">
    <location>
        <begin position="59"/>
        <end position="177"/>
    </location>
</feature>
<proteinExistence type="predicted"/>
<protein>
    <recommendedName>
        <fullName evidence="6">Response regulatory domain-containing protein</fullName>
    </recommendedName>
</protein>
<dbReference type="PROSITE" id="PS50110">
    <property type="entry name" value="RESPONSE_REGULATORY"/>
    <property type="match status" value="1"/>
</dbReference>
<accession>A0ABY9CE41</accession>
<evidence type="ECO:0000313" key="7">
    <source>
        <dbReference type="EMBL" id="WJZ93254.1"/>
    </source>
</evidence>
<feature type="compositionally biased region" description="Basic and acidic residues" evidence="5">
    <location>
        <begin position="17"/>
        <end position="28"/>
    </location>
</feature>
<evidence type="ECO:0000256" key="5">
    <source>
        <dbReference type="SAM" id="MobiDB-lite"/>
    </source>
</evidence>
<dbReference type="InterPro" id="IPR011006">
    <property type="entry name" value="CheY-like_superfamily"/>
</dbReference>
<dbReference type="InterPro" id="IPR045279">
    <property type="entry name" value="ARR-like"/>
</dbReference>
<keyword evidence="3" id="KW-0804">Transcription</keyword>
<dbReference type="SUPFAM" id="SSF52172">
    <property type="entry name" value="CheY-like"/>
    <property type="match status" value="1"/>
</dbReference>
<dbReference type="Gene3D" id="3.40.50.2300">
    <property type="match status" value="1"/>
</dbReference>
<keyword evidence="2" id="KW-0805">Transcription regulation</keyword>
<evidence type="ECO:0000313" key="8">
    <source>
        <dbReference type="Proteomes" id="UP001227230"/>
    </source>
</evidence>
<feature type="region of interest" description="Disordered" evidence="5">
    <location>
        <begin position="184"/>
        <end position="211"/>
    </location>
</feature>
<dbReference type="EMBL" id="CP126655">
    <property type="protein sequence ID" value="WJZ93254.1"/>
    <property type="molecule type" value="Genomic_DNA"/>
</dbReference>
<dbReference type="Proteomes" id="UP001227230">
    <property type="component" value="Chromosome 8"/>
</dbReference>
<dbReference type="SMART" id="SM00448">
    <property type="entry name" value="REC"/>
    <property type="match status" value="1"/>
</dbReference>
<keyword evidence="8" id="KW-1185">Reference proteome</keyword>
<comment type="caution">
    <text evidence="4">Lacks conserved residue(s) required for the propagation of feature annotation.</text>
</comment>
<evidence type="ECO:0000256" key="3">
    <source>
        <dbReference type="ARBA" id="ARBA00023163"/>
    </source>
</evidence>
<dbReference type="PANTHER" id="PTHR43874">
    <property type="entry name" value="TWO-COMPONENT RESPONSE REGULATOR"/>
    <property type="match status" value="1"/>
</dbReference>
<sequence>MNGDGKIGLPDPGQCGEDGKDIKARDGDEVPSADGEGDDVSDDEESMDCYEALVLMKSRVLLVENDDSTRYVIGALLRNCGYQVTETSNGLQAWRILKDTSNHIDLVLTEVNLPRLSGIALLCKIMNHKTRKNIPVIMMSTHDSGALVLKCLSKGATDFLVKPVRKNELKFLWQHIWRRRQNNGFPCGSKGDTQDLKPKSDGDSNFQPQQQ</sequence>
<dbReference type="Pfam" id="PF00072">
    <property type="entry name" value="Response_reg"/>
    <property type="match status" value="1"/>
</dbReference>
<feature type="compositionally biased region" description="Acidic residues" evidence="5">
    <location>
        <begin position="29"/>
        <end position="44"/>
    </location>
</feature>
<evidence type="ECO:0000256" key="2">
    <source>
        <dbReference type="ARBA" id="ARBA00023015"/>
    </source>
</evidence>
<evidence type="ECO:0000256" key="4">
    <source>
        <dbReference type="PROSITE-ProRule" id="PRU00169"/>
    </source>
</evidence>
<feature type="compositionally biased region" description="Basic and acidic residues" evidence="5">
    <location>
        <begin position="192"/>
        <end position="202"/>
    </location>
</feature>
<keyword evidence="1" id="KW-0902">Two-component regulatory system</keyword>
<dbReference type="InterPro" id="IPR001789">
    <property type="entry name" value="Sig_transdc_resp-reg_receiver"/>
</dbReference>